<evidence type="ECO:0000256" key="12">
    <source>
        <dbReference type="ARBA" id="ARBA00043155"/>
    </source>
</evidence>
<evidence type="ECO:0000313" key="18">
    <source>
        <dbReference type="WBParaSite" id="SRDH1_75960.4"/>
    </source>
</evidence>
<dbReference type="GO" id="GO:0012505">
    <property type="term" value="C:endomembrane system"/>
    <property type="evidence" value="ECO:0007669"/>
    <property type="project" value="TreeGrafter"/>
</dbReference>
<evidence type="ECO:0000256" key="6">
    <source>
        <dbReference type="ARBA" id="ARBA00024615"/>
    </source>
</evidence>
<dbReference type="WBParaSite" id="SRDH1_75960.4">
    <property type="protein sequence ID" value="SRDH1_75960.4"/>
    <property type="gene ID" value="SRDH1_75960"/>
</dbReference>
<feature type="transmembrane region" description="Helical" evidence="16">
    <location>
        <begin position="269"/>
        <end position="290"/>
    </location>
</feature>
<evidence type="ECO:0000256" key="15">
    <source>
        <dbReference type="SAM" id="MobiDB-lite"/>
    </source>
</evidence>
<evidence type="ECO:0000256" key="9">
    <source>
        <dbReference type="ARBA" id="ARBA00036810"/>
    </source>
</evidence>
<evidence type="ECO:0000256" key="13">
    <source>
        <dbReference type="ARBA" id="ARBA00045827"/>
    </source>
</evidence>
<evidence type="ECO:0000256" key="14">
    <source>
        <dbReference type="ARBA" id="ARBA00093208"/>
    </source>
</evidence>
<keyword evidence="17" id="KW-1185">Reference proteome</keyword>
<feature type="compositionally biased region" description="Polar residues" evidence="15">
    <location>
        <begin position="510"/>
        <end position="528"/>
    </location>
</feature>
<feature type="region of interest" description="Disordered" evidence="15">
    <location>
        <begin position="510"/>
        <end position="534"/>
    </location>
</feature>
<comment type="similarity">
    <text evidence="2">Belongs to the CLPTM1 family.</text>
</comment>
<protein>
    <recommendedName>
        <fullName evidence="10">Lipid scramblase CLPTM1L</fullName>
    </recommendedName>
    <alternativeName>
        <fullName evidence="12">Cisplatin resistance-related protein 9</fullName>
    </alternativeName>
    <alternativeName>
        <fullName evidence="11">Cleft lip and palate transmembrane protein 1-like protein</fullName>
    </alternativeName>
</protein>
<evidence type="ECO:0000256" key="5">
    <source>
        <dbReference type="ARBA" id="ARBA00023136"/>
    </source>
</evidence>
<dbReference type="Pfam" id="PF05602">
    <property type="entry name" value="CLPTM1"/>
    <property type="match status" value="1"/>
</dbReference>
<comment type="function">
    <text evidence="13">Scramblase that mediates the translocation of glucosaminylphosphatidylinositol (alpha-D-GlcN-(1-6)-(1,2-diacyl-sn-glycero-3-phospho)-1D-myo-inositol, GlcN-PI) across the endoplasmic reticulum (ER) membrane, from the cytosolic leaflet to the luminal leaflet of the ER membrane, where it participates in the biosynthesis of glycosylphosphatidylinositol (GPI). GPI is a lipid glycoconjugate involved in post-translational modification of proteins. Can also translocate 1,2-diacyl-sn-glycero-3-phospho-(1D-myo-inositol) (phosphatidylinositol or PI), as well as several other phospholipids (1,2-diacyl-sn-glycero-3-phosphocholine, 1,2-diacyl-sn-glycero-3-phosphoethanolamine), and N-acetylglucosaminylphosphatidylinositol (GlcNAc-PI) in vitro.</text>
</comment>
<dbReference type="Proteomes" id="UP000050792">
    <property type="component" value="Unassembled WGS sequence"/>
</dbReference>
<organism evidence="17 18">
    <name type="scientific">Schistosoma rodhaini</name>
    <dbReference type="NCBI Taxonomy" id="6188"/>
    <lineage>
        <taxon>Eukaryota</taxon>
        <taxon>Metazoa</taxon>
        <taxon>Spiralia</taxon>
        <taxon>Lophotrochozoa</taxon>
        <taxon>Platyhelminthes</taxon>
        <taxon>Trematoda</taxon>
        <taxon>Digenea</taxon>
        <taxon>Strigeidida</taxon>
        <taxon>Schistosomatoidea</taxon>
        <taxon>Schistosomatidae</taxon>
        <taxon>Schistosoma</taxon>
    </lineage>
</organism>
<accession>A0AA85G4V1</accession>
<comment type="catalytic activity">
    <reaction evidence="7">
        <text>a 1,2-diacyl-sn-glycero-3-phosphocholine(in) = a 1,2-diacyl-sn-glycero-3-phosphocholine(out)</text>
        <dbReference type="Rhea" id="RHEA:38571"/>
        <dbReference type="ChEBI" id="CHEBI:57643"/>
    </reaction>
</comment>
<name>A0AA85G4V1_9TREM</name>
<comment type="catalytic activity">
    <reaction evidence="6">
        <text>a 1,2-diacyl-sn-glycero-3-phosphoethanolamine(in) = a 1,2-diacyl-sn-glycero-3-phosphoethanolamine(out)</text>
        <dbReference type="Rhea" id="RHEA:38895"/>
        <dbReference type="ChEBI" id="CHEBI:64612"/>
    </reaction>
</comment>
<keyword evidence="5 16" id="KW-0472">Membrane</keyword>
<comment type="catalytic activity">
    <reaction evidence="8">
        <text>a 1,2-diacyl-sn-glycero-3-phospho-(1D-myo-inositol)(in) = a 1,2-diacyl-sn-glycero-3-phospho-(1D-myo-inositol)(out)</text>
        <dbReference type="Rhea" id="RHEA:38691"/>
        <dbReference type="ChEBI" id="CHEBI:57880"/>
    </reaction>
</comment>
<evidence type="ECO:0000313" key="17">
    <source>
        <dbReference type="Proteomes" id="UP000050792"/>
    </source>
</evidence>
<keyword evidence="3 16" id="KW-0812">Transmembrane</keyword>
<dbReference type="AlphaFoldDB" id="A0AA85G4V1"/>
<keyword evidence="4 16" id="KW-1133">Transmembrane helix</keyword>
<reference evidence="17" key="1">
    <citation type="submission" date="2022-06" db="EMBL/GenBank/DDBJ databases">
        <authorList>
            <person name="Berger JAMES D."/>
            <person name="Berger JAMES D."/>
        </authorList>
    </citation>
    <scope>NUCLEOTIDE SEQUENCE [LARGE SCALE GENOMIC DNA]</scope>
</reference>
<dbReference type="PANTHER" id="PTHR21347:SF0">
    <property type="entry name" value="LIPID SCRAMBLASE CLPTM1L"/>
    <property type="match status" value="1"/>
</dbReference>
<evidence type="ECO:0000256" key="16">
    <source>
        <dbReference type="SAM" id="Phobius"/>
    </source>
</evidence>
<evidence type="ECO:0000256" key="10">
    <source>
        <dbReference type="ARBA" id="ARBA00040905"/>
    </source>
</evidence>
<dbReference type="GO" id="GO:0016020">
    <property type="term" value="C:membrane"/>
    <property type="evidence" value="ECO:0007669"/>
    <property type="project" value="UniProtKB-SubCell"/>
</dbReference>
<sequence>MFKFSHILLAFSLGYFCFVSWSLFEVFFPSSCKGPSGCITPGWKPDDELKIHLQFIKGGDFVGAISTTETFKINTGLVKKYNCIVDVPLTSDSVVTARLRLLTSTGSIISSNDFSLLTHKEATRTTFNLMTSSFVQIFPQVSPNNSNEDHGLLAPFWLSTLRVYVLRTPVSFSRYNVPSEIVRRIQLSSKGYLPVTYVNPNFQASSDWLEVNQSPENRRLEMILSIEPLSIGHLRLRCMLEAVADQLISYGIKSKEIDEIRGIFLDTNLYLLLTTLFVSIFHLLFSFLAFKNDISFWRRSDNSVGISLRTIVWRFLSSLIIFLHLWEEKSSLLVSVPMGISALIELWKLGRMTKFSISFHHGIRWGKRSKEEEATDQLDAQFMRWLMYIMIPLCIGGSIYSLFYLPHRSWYSWCLETMVNGVYAFGLLLMTPQLFLNYRLKSVAHLPWKAMTYKAFNTFIDDFFAFIIVMPTSHRIACLRDDLIFLIYLYQRWLYPVDKSRVNEFNQMSDDSFQSKSTSDVTSFNSAKGKSKLA</sequence>
<proteinExistence type="inferred from homology"/>
<comment type="subcellular location">
    <subcellularLocation>
        <location evidence="1">Membrane</location>
        <topology evidence="1">Multi-pass membrane protein</topology>
    </subcellularLocation>
</comment>
<evidence type="ECO:0000256" key="7">
    <source>
        <dbReference type="ARBA" id="ARBA00024631"/>
    </source>
</evidence>
<dbReference type="PANTHER" id="PTHR21347">
    <property type="entry name" value="CLEFT LIP AND PALATE ASSOCIATED TRANSMEMBRANE PROTEIN-RELATED"/>
    <property type="match status" value="1"/>
</dbReference>
<reference evidence="18" key="2">
    <citation type="submission" date="2023-11" db="UniProtKB">
        <authorList>
            <consortium name="WormBaseParasite"/>
        </authorList>
    </citation>
    <scope>IDENTIFICATION</scope>
</reference>
<feature type="transmembrane region" description="Helical" evidence="16">
    <location>
        <begin position="410"/>
        <end position="431"/>
    </location>
</feature>
<comment type="catalytic activity">
    <reaction evidence="14">
        <text>a 6-(alpha-D-glucosaminyl)-1-(1,2-diacyl-sn-glycero-3-phospho)-1D-myo-inositol(in) = a 6-(alpha-D-glucosaminyl)-1-(1,2-diacyl-sn-glycero-3-phospho)-1D-myo-inositol(out)</text>
        <dbReference type="Rhea" id="RHEA:71491"/>
        <dbReference type="ChEBI" id="CHEBI:57997"/>
    </reaction>
</comment>
<evidence type="ECO:0000256" key="2">
    <source>
        <dbReference type="ARBA" id="ARBA00009310"/>
    </source>
</evidence>
<dbReference type="InterPro" id="IPR008429">
    <property type="entry name" value="CLPTM1"/>
</dbReference>
<evidence type="ECO:0000256" key="8">
    <source>
        <dbReference type="ARBA" id="ARBA00035895"/>
    </source>
</evidence>
<comment type="catalytic activity">
    <reaction evidence="9">
        <text>6-(alpha-D-glucosaminyl)-(1-octadecanoyl,2-(9Z)-octadecenoyl-sn-glycero-3-phospho)-1D-myo-inositol(in) = 6-(alpha-D-glucosaminyl)-(1-octadecanoyl,2-(9Z)-octadecenoyl-sn-glycero-3-phospho)-1D-myo-inositol(out)</text>
        <dbReference type="Rhea" id="RHEA:71495"/>
        <dbReference type="ChEBI" id="CHEBI:190691"/>
    </reaction>
</comment>
<evidence type="ECO:0000256" key="11">
    <source>
        <dbReference type="ARBA" id="ARBA00042320"/>
    </source>
</evidence>
<evidence type="ECO:0000256" key="4">
    <source>
        <dbReference type="ARBA" id="ARBA00022989"/>
    </source>
</evidence>
<feature type="transmembrane region" description="Helical" evidence="16">
    <location>
        <begin position="385"/>
        <end position="404"/>
    </location>
</feature>
<evidence type="ECO:0000256" key="1">
    <source>
        <dbReference type="ARBA" id="ARBA00004141"/>
    </source>
</evidence>
<evidence type="ECO:0000256" key="3">
    <source>
        <dbReference type="ARBA" id="ARBA00022692"/>
    </source>
</evidence>